<dbReference type="InterPro" id="IPR018763">
    <property type="entry name" value="DUF2334"/>
</dbReference>
<dbReference type="GO" id="GO:0005975">
    <property type="term" value="P:carbohydrate metabolic process"/>
    <property type="evidence" value="ECO:0007669"/>
    <property type="project" value="InterPro"/>
</dbReference>
<dbReference type="RefSeq" id="WP_138292879.1">
    <property type="nucleotide sequence ID" value="NZ_BAABZC010000003.1"/>
</dbReference>
<reference evidence="1" key="1">
    <citation type="submission" date="2019-11" db="EMBL/GenBank/DDBJ databases">
        <authorList>
            <person name="Feng L."/>
        </authorList>
    </citation>
    <scope>NUCLEOTIDE SEQUENCE</scope>
    <source>
        <strain evidence="1">BintestinalisLFYP9</strain>
    </source>
</reference>
<evidence type="ECO:0008006" key="2">
    <source>
        <dbReference type="Google" id="ProtNLM"/>
    </source>
</evidence>
<dbReference type="AlphaFoldDB" id="A0A6N2WM09"/>
<gene>
    <name evidence="1" type="ORF">BILFYP9_03626</name>
</gene>
<proteinExistence type="predicted"/>
<dbReference type="Gene3D" id="3.20.20.370">
    <property type="entry name" value="Glycoside hydrolase/deacetylase"/>
    <property type="match status" value="1"/>
</dbReference>
<sequence>MKFIIRDDDVNYLYNPSQLKQWYDGVIDRCPISICAVPYMKGDFFKWVDILEHHKPFDKEAFYEDDKIYKIGDNQELVTLIKEWIMDHKASVSLHGYHHRNPDKNAKEVKQNYITGAEFFTKDDISSILKDGLNYLSQVFGTQVSACTAPQNMISKEGFKSILEIGANVCVDLPPLRYPMSCISIYGISNYLRLLLFWVKRENRKKHYPYIISTKTSKIISLYRLQPQVLLQDLFDEIDRVYRLNGIFVLNTHSYGFDYKMNYDSYTMKNALIQILEYLNKYPDIQYVTLEDLFQD</sequence>
<organism evidence="1">
    <name type="scientific">Bacteroides intestinalis</name>
    <dbReference type="NCBI Taxonomy" id="329854"/>
    <lineage>
        <taxon>Bacteria</taxon>
        <taxon>Pseudomonadati</taxon>
        <taxon>Bacteroidota</taxon>
        <taxon>Bacteroidia</taxon>
        <taxon>Bacteroidales</taxon>
        <taxon>Bacteroidaceae</taxon>
        <taxon>Bacteroides</taxon>
    </lineage>
</organism>
<name>A0A6N2WM09_9BACE</name>
<dbReference type="EMBL" id="CACRSU010000047">
    <property type="protein sequence ID" value="VYT43545.1"/>
    <property type="molecule type" value="Genomic_DNA"/>
</dbReference>
<evidence type="ECO:0000313" key="1">
    <source>
        <dbReference type="EMBL" id="VYT43545.1"/>
    </source>
</evidence>
<dbReference type="Pfam" id="PF10096">
    <property type="entry name" value="DUF2334"/>
    <property type="match status" value="1"/>
</dbReference>
<dbReference type="SUPFAM" id="SSF88713">
    <property type="entry name" value="Glycoside hydrolase/deacetylase"/>
    <property type="match status" value="1"/>
</dbReference>
<dbReference type="InterPro" id="IPR011330">
    <property type="entry name" value="Glyco_hydro/deAcase_b/a-brl"/>
</dbReference>
<protein>
    <recommendedName>
        <fullName evidence="2">DUF2334 domain-containing protein</fullName>
    </recommendedName>
</protein>
<accession>A0A6N2WM09</accession>